<dbReference type="InterPro" id="IPR052226">
    <property type="entry name" value="UPF0332_toxin"/>
</dbReference>
<evidence type="ECO:0000313" key="3">
    <source>
        <dbReference type="EMBL" id="MBI3014548.1"/>
    </source>
</evidence>
<dbReference type="Proteomes" id="UP000741360">
    <property type="component" value="Unassembled WGS sequence"/>
</dbReference>
<sequence length="126" mass="14463">MKKSVKKLLEKSDHALEVAEALYRQGYLTDAASKTYYAMFYAAQALLKSEGIEVGKHSAVESALGFHFAKTRRLDPKYHRMLINARKIREIVDYDIQEEPVEPEKTLRLEDGKEFVATIKKMLKAN</sequence>
<comment type="caution">
    <text evidence="3">The sequence shown here is derived from an EMBL/GenBank/DDBJ whole genome shotgun (WGS) entry which is preliminary data.</text>
</comment>
<proteinExistence type="inferred from homology"/>
<dbReference type="PANTHER" id="PTHR36565:SF1">
    <property type="entry name" value="UPF0332 PROTEIN TM_1000"/>
    <property type="match status" value="1"/>
</dbReference>
<dbReference type="PANTHER" id="PTHR36565">
    <property type="entry name" value="UPF0332 PROTEIN TM_1000"/>
    <property type="match status" value="1"/>
</dbReference>
<dbReference type="Gene3D" id="1.20.120.330">
    <property type="entry name" value="Nucleotidyltransferases domain 2"/>
    <property type="match status" value="1"/>
</dbReference>
<evidence type="ECO:0000256" key="1">
    <source>
        <dbReference type="ARBA" id="ARBA00038248"/>
    </source>
</evidence>
<dbReference type="AlphaFoldDB" id="A0A932GNS1"/>
<protein>
    <submittedName>
        <fullName evidence="3">HEPN domain-containing protein</fullName>
    </submittedName>
</protein>
<evidence type="ECO:0000313" key="4">
    <source>
        <dbReference type="Proteomes" id="UP000741360"/>
    </source>
</evidence>
<gene>
    <name evidence="3" type="ORF">HYY65_05700</name>
</gene>
<dbReference type="EMBL" id="JACPSX010000103">
    <property type="protein sequence ID" value="MBI3014548.1"/>
    <property type="molecule type" value="Genomic_DNA"/>
</dbReference>
<feature type="domain" description="HEPN" evidence="2">
    <location>
        <begin position="5"/>
        <end position="123"/>
    </location>
</feature>
<dbReference type="InterPro" id="IPR007842">
    <property type="entry name" value="HEPN_dom"/>
</dbReference>
<reference evidence="3" key="1">
    <citation type="submission" date="2020-07" db="EMBL/GenBank/DDBJ databases">
        <title>Huge and variable diversity of episymbiotic CPR bacteria and DPANN archaea in groundwater ecosystems.</title>
        <authorList>
            <person name="He C.Y."/>
            <person name="Keren R."/>
            <person name="Whittaker M."/>
            <person name="Farag I.F."/>
            <person name="Doudna J."/>
            <person name="Cate J.H.D."/>
            <person name="Banfield J.F."/>
        </authorList>
    </citation>
    <scope>NUCLEOTIDE SEQUENCE</scope>
    <source>
        <strain evidence="3">NC_groundwater_717_Ag_S-0.2um_59_8</strain>
    </source>
</reference>
<comment type="similarity">
    <text evidence="1">Belongs to the UPF0332 family.</text>
</comment>
<dbReference type="Pfam" id="PF05168">
    <property type="entry name" value="HEPN"/>
    <property type="match status" value="1"/>
</dbReference>
<accession>A0A932GNS1</accession>
<organism evidence="3 4">
    <name type="scientific">Tectimicrobiota bacterium</name>
    <dbReference type="NCBI Taxonomy" id="2528274"/>
    <lineage>
        <taxon>Bacteria</taxon>
        <taxon>Pseudomonadati</taxon>
        <taxon>Nitrospinota/Tectimicrobiota group</taxon>
        <taxon>Candidatus Tectimicrobiota</taxon>
    </lineage>
</organism>
<name>A0A932GNS1_UNCTE</name>
<evidence type="ECO:0000259" key="2">
    <source>
        <dbReference type="Pfam" id="PF05168"/>
    </source>
</evidence>